<evidence type="ECO:0000313" key="3">
    <source>
        <dbReference type="Proteomes" id="UP000316598"/>
    </source>
</evidence>
<dbReference type="EMBL" id="SJPI01000002">
    <property type="protein sequence ID" value="TWT50355.1"/>
    <property type="molecule type" value="Genomic_DNA"/>
</dbReference>
<dbReference type="RefSeq" id="WP_207310389.1">
    <property type="nucleotide sequence ID" value="NZ_SJPI01000002.1"/>
</dbReference>
<keyword evidence="3" id="KW-1185">Reference proteome</keyword>
<evidence type="ECO:0000313" key="2">
    <source>
        <dbReference type="EMBL" id="TWT50355.1"/>
    </source>
</evidence>
<reference evidence="2 3" key="1">
    <citation type="submission" date="2019-02" db="EMBL/GenBank/DDBJ databases">
        <title>Deep-cultivation of Planctomycetes and their phenomic and genomic characterization uncovers novel biology.</title>
        <authorList>
            <person name="Wiegand S."/>
            <person name="Jogler M."/>
            <person name="Boedeker C."/>
            <person name="Pinto D."/>
            <person name="Vollmers J."/>
            <person name="Rivas-Marin E."/>
            <person name="Kohn T."/>
            <person name="Peeters S.H."/>
            <person name="Heuer A."/>
            <person name="Rast P."/>
            <person name="Oberbeckmann S."/>
            <person name="Bunk B."/>
            <person name="Jeske O."/>
            <person name="Meyerdierks A."/>
            <person name="Storesund J.E."/>
            <person name="Kallscheuer N."/>
            <person name="Luecker S."/>
            <person name="Lage O.M."/>
            <person name="Pohl T."/>
            <person name="Merkel B.J."/>
            <person name="Hornburger P."/>
            <person name="Mueller R.-W."/>
            <person name="Bruemmer F."/>
            <person name="Labrenz M."/>
            <person name="Spormann A.M."/>
            <person name="Op Den Camp H."/>
            <person name="Overmann J."/>
            <person name="Amann R."/>
            <person name="Jetten M.S.M."/>
            <person name="Mascher T."/>
            <person name="Medema M.H."/>
            <person name="Devos D.P."/>
            <person name="Kaster A.-K."/>
            <person name="Ovreas L."/>
            <person name="Rohde M."/>
            <person name="Galperin M.Y."/>
            <person name="Jogler C."/>
        </authorList>
    </citation>
    <scope>NUCLEOTIDE SEQUENCE [LARGE SCALE GENOMIC DNA]</scope>
    <source>
        <strain evidence="2 3">Pla22</strain>
    </source>
</reference>
<evidence type="ECO:0000256" key="1">
    <source>
        <dbReference type="SAM" id="MobiDB-lite"/>
    </source>
</evidence>
<feature type="region of interest" description="Disordered" evidence="1">
    <location>
        <begin position="115"/>
        <end position="139"/>
    </location>
</feature>
<gene>
    <name evidence="2" type="ORF">Pla22_30970</name>
</gene>
<feature type="compositionally biased region" description="Acidic residues" evidence="1">
    <location>
        <begin position="124"/>
        <end position="139"/>
    </location>
</feature>
<comment type="caution">
    <text evidence="2">The sequence shown here is derived from an EMBL/GenBank/DDBJ whole genome shotgun (WGS) entry which is preliminary data.</text>
</comment>
<protein>
    <submittedName>
        <fullName evidence="2">Uncharacterized protein</fullName>
    </submittedName>
</protein>
<dbReference type="Proteomes" id="UP000316598">
    <property type="component" value="Unassembled WGS sequence"/>
</dbReference>
<proteinExistence type="predicted"/>
<organism evidence="2 3">
    <name type="scientific">Rubripirellula amarantea</name>
    <dbReference type="NCBI Taxonomy" id="2527999"/>
    <lineage>
        <taxon>Bacteria</taxon>
        <taxon>Pseudomonadati</taxon>
        <taxon>Planctomycetota</taxon>
        <taxon>Planctomycetia</taxon>
        <taxon>Pirellulales</taxon>
        <taxon>Pirellulaceae</taxon>
        <taxon>Rubripirellula</taxon>
    </lineage>
</organism>
<name>A0A5C5WJR0_9BACT</name>
<sequence length="139" mass="16036">MISFRNTAPSSQLTAFKESRIIALAKKQRIPHKFQPWIAVRKQFKLSDAHVQMARELGMNPKNFARYADTKNKPWKVPLSQFIEALYVDRFKRVRPEQIVTIEQMAAEHLARREAKKAAKEENQEAVEVEDDGESVADA</sequence>
<dbReference type="AlphaFoldDB" id="A0A5C5WJR0"/>
<accession>A0A5C5WJR0</accession>